<feature type="domain" description="Transcription factor zinc-finger" evidence="1">
    <location>
        <begin position="3"/>
        <end position="40"/>
    </location>
</feature>
<accession>A0A1M5A6Q7</accession>
<sequence>MFCPKCEIEMRQAVKEGVVIDVCPRCRGVWLDHGELEKIMHEARHAMVEYDELYKYYDHHKHHDHHHGYKHYKKKHSLFSILEDIFD</sequence>
<reference evidence="3" key="1">
    <citation type="submission" date="2016-11" db="EMBL/GenBank/DDBJ databases">
        <authorList>
            <person name="Varghese N."/>
            <person name="Submissions S."/>
        </authorList>
    </citation>
    <scope>NUCLEOTIDE SEQUENCE [LARGE SCALE GENOMIC DNA]</scope>
    <source>
        <strain evidence="3">DSM 12395</strain>
    </source>
</reference>
<evidence type="ECO:0000313" key="3">
    <source>
        <dbReference type="Proteomes" id="UP000184148"/>
    </source>
</evidence>
<evidence type="ECO:0000259" key="1">
    <source>
        <dbReference type="Pfam" id="PF13453"/>
    </source>
</evidence>
<dbReference type="Pfam" id="PF13453">
    <property type="entry name" value="Zn_ribbon_TFIIB"/>
    <property type="match status" value="1"/>
</dbReference>
<dbReference type="RefSeq" id="WP_073239427.1">
    <property type="nucleotide sequence ID" value="NZ_FQUY01000016.1"/>
</dbReference>
<dbReference type="AlphaFoldDB" id="A0A1M5A6Q7"/>
<dbReference type="InterPro" id="IPR027392">
    <property type="entry name" value="TF_Znf"/>
</dbReference>
<protein>
    <recommendedName>
        <fullName evidence="1">Transcription factor zinc-finger domain-containing protein</fullName>
    </recommendedName>
</protein>
<gene>
    <name evidence="2" type="ORF">SAMN02745133_02188</name>
</gene>
<dbReference type="Proteomes" id="UP000184148">
    <property type="component" value="Unassembled WGS sequence"/>
</dbReference>
<proteinExistence type="predicted"/>
<dbReference type="OrthoDB" id="9814037at2"/>
<name>A0A1M5A6Q7_9FIRM</name>
<dbReference type="EMBL" id="FQUY01000016">
    <property type="protein sequence ID" value="SHF25817.1"/>
    <property type="molecule type" value="Genomic_DNA"/>
</dbReference>
<keyword evidence="3" id="KW-1185">Reference proteome</keyword>
<organism evidence="2 3">
    <name type="scientific">Desulforamulus putei DSM 12395</name>
    <dbReference type="NCBI Taxonomy" id="1121429"/>
    <lineage>
        <taxon>Bacteria</taxon>
        <taxon>Bacillati</taxon>
        <taxon>Bacillota</taxon>
        <taxon>Clostridia</taxon>
        <taxon>Eubacteriales</taxon>
        <taxon>Peptococcaceae</taxon>
        <taxon>Desulforamulus</taxon>
    </lineage>
</organism>
<evidence type="ECO:0000313" key="2">
    <source>
        <dbReference type="EMBL" id="SHF25817.1"/>
    </source>
</evidence>